<keyword evidence="8" id="KW-0150">Chloroplast</keyword>
<dbReference type="InterPro" id="IPR012795">
    <property type="entry name" value="tRNA_Ile_lys_synt_N"/>
</dbReference>
<dbReference type="InterPro" id="IPR014729">
    <property type="entry name" value="Rossmann-like_a/b/a_fold"/>
</dbReference>
<keyword evidence="8" id="KW-0934">Plastid</keyword>
<dbReference type="EMBL" id="MF101454">
    <property type="protein sequence ID" value="ARW68858.1"/>
    <property type="molecule type" value="Genomic_DNA"/>
</dbReference>
<evidence type="ECO:0000256" key="6">
    <source>
        <dbReference type="HAMAP-Rule" id="MF_01161"/>
    </source>
</evidence>
<keyword evidence="3 6" id="KW-0547">Nucleotide-binding</keyword>
<dbReference type="GO" id="GO:0006400">
    <property type="term" value="P:tRNA modification"/>
    <property type="evidence" value="ECO:0007669"/>
    <property type="project" value="UniProtKB-UniRule"/>
</dbReference>
<dbReference type="Gene3D" id="3.40.50.620">
    <property type="entry name" value="HUPs"/>
    <property type="match status" value="1"/>
</dbReference>
<sequence length="326" mass="39024">MSQKFLQELTQRVQSFILNKKIKSILVAISGGQDSILLIAILNTIDSKITSKYRISYIYIDHQWKKNSYQQIQHLINYITVKKNIVIYQINKVARSETECREQRYNLIYKYANINKYDLIVTGHNSDDKVETFFQNINRKSSTEGFSSPVIINRINSKIFLLRPLLGTSKDNIYALCKKLNLPIWSDSTNYIYQINRNRLRYELIPYIRIFLNKKIENNLFNSTKNFYYENEYIKQNATKMYLLYRNKNKIAISCKNLIKQHIILQIKTLQIFYQYNLQNHISNNIIMKIIHIANIKINQKLIIFEDHKYLHILNNKWLYIENKVK</sequence>
<dbReference type="InterPro" id="IPR012094">
    <property type="entry name" value="tRNA_Ile_lys_synt"/>
</dbReference>
<name>A0A1Z1MS18_9FLOR</name>
<dbReference type="SUPFAM" id="SSF52402">
    <property type="entry name" value="Adenine nucleotide alpha hydrolases-like"/>
    <property type="match status" value="1"/>
</dbReference>
<reference evidence="8" key="1">
    <citation type="journal article" date="2017" name="J. Phycol.">
        <title>Analysis of chloroplast genomes and a supermatrix inform reclassification of the Rhodomelaceae (Rhodophyta).</title>
        <authorList>
            <person name="Diaz-Tapia P."/>
            <person name="Maggs C.A."/>
            <person name="West J.A."/>
            <person name="Verbruggen H."/>
        </authorList>
    </citation>
    <scope>NUCLEOTIDE SEQUENCE</scope>
    <source>
        <strain evidence="8">PD1720</strain>
    </source>
</reference>
<accession>A0A1Z1MS18</accession>
<comment type="domain">
    <text evidence="6">The N-terminal region contains the highly conserved SGGXDS motif, predicted to be a P-loop motif involved in ATP binding.</text>
</comment>
<dbReference type="HAMAP" id="MF_01161">
    <property type="entry name" value="tRNA_Ile_lys_synt"/>
    <property type="match status" value="1"/>
</dbReference>
<dbReference type="AlphaFoldDB" id="A0A1Z1MS18"/>
<evidence type="ECO:0000256" key="5">
    <source>
        <dbReference type="ARBA" id="ARBA00048539"/>
    </source>
</evidence>
<keyword evidence="1 6" id="KW-0436">Ligase</keyword>
<gene>
    <name evidence="6 8" type="primary">tilS</name>
</gene>
<keyword evidence="2 6" id="KW-0819">tRNA processing</keyword>
<organism evidence="8">
    <name type="scientific">Kapraunia schneideri</name>
    <dbReference type="NCBI Taxonomy" id="717899"/>
    <lineage>
        <taxon>Eukaryota</taxon>
        <taxon>Rhodophyta</taxon>
        <taxon>Florideophyceae</taxon>
        <taxon>Rhodymeniophycidae</taxon>
        <taxon>Ceramiales</taxon>
        <taxon>Rhodomelaceae</taxon>
        <taxon>Kapraunia</taxon>
    </lineage>
</organism>
<evidence type="ECO:0000313" key="8">
    <source>
        <dbReference type="EMBL" id="ARW68858.1"/>
    </source>
</evidence>
<dbReference type="CDD" id="cd01992">
    <property type="entry name" value="TilS_N"/>
    <property type="match status" value="1"/>
</dbReference>
<dbReference type="GO" id="GO:0009507">
    <property type="term" value="C:chloroplast"/>
    <property type="evidence" value="ECO:0007669"/>
    <property type="project" value="UniProtKB-SubCell"/>
</dbReference>
<geneLocation type="chloroplast" evidence="8"/>
<keyword evidence="4 6" id="KW-0067">ATP-binding</keyword>
<dbReference type="EC" id="6.3.4.19" evidence="6"/>
<comment type="subcellular location">
    <subcellularLocation>
        <location evidence="6">Plastid</location>
        <location evidence="6">Chloroplast</location>
    </subcellularLocation>
</comment>
<evidence type="ECO:0000256" key="3">
    <source>
        <dbReference type="ARBA" id="ARBA00022741"/>
    </source>
</evidence>
<comment type="catalytic activity">
    <reaction evidence="5 6">
        <text>cytidine(34) in tRNA(Ile2) + L-lysine + ATP = lysidine(34) in tRNA(Ile2) + AMP + diphosphate + H(+)</text>
        <dbReference type="Rhea" id="RHEA:43744"/>
        <dbReference type="Rhea" id="RHEA-COMP:10625"/>
        <dbReference type="Rhea" id="RHEA-COMP:10670"/>
        <dbReference type="ChEBI" id="CHEBI:15378"/>
        <dbReference type="ChEBI" id="CHEBI:30616"/>
        <dbReference type="ChEBI" id="CHEBI:32551"/>
        <dbReference type="ChEBI" id="CHEBI:33019"/>
        <dbReference type="ChEBI" id="CHEBI:82748"/>
        <dbReference type="ChEBI" id="CHEBI:83665"/>
        <dbReference type="ChEBI" id="CHEBI:456215"/>
        <dbReference type="EC" id="6.3.4.19"/>
    </reaction>
</comment>
<dbReference type="PANTHER" id="PTHR43033">
    <property type="entry name" value="TRNA(ILE)-LYSIDINE SYNTHASE-RELATED"/>
    <property type="match status" value="1"/>
</dbReference>
<comment type="function">
    <text evidence="6">Ligates lysine onto the cytidine present at position 34 of the AUA codon-specific tRNA(Ile) that contains the anticodon CAU, in an ATP-dependent manner. Cytidine is converted to lysidine, thus changing the amino acid specificity of the tRNA from methionine to isoleucine.</text>
</comment>
<dbReference type="RefSeq" id="YP_009399252.1">
    <property type="nucleotide sequence ID" value="NC_035296.1"/>
</dbReference>
<comment type="similarity">
    <text evidence="6">Belongs to the tRNA(Ile)-lysidine synthase family.</text>
</comment>
<dbReference type="GeneID" id="33361917"/>
<dbReference type="GO" id="GO:0005524">
    <property type="term" value="F:ATP binding"/>
    <property type="evidence" value="ECO:0007669"/>
    <property type="project" value="UniProtKB-UniRule"/>
</dbReference>
<protein>
    <recommendedName>
        <fullName evidence="6">tRNA(Ile)-lysidine synthase, chloroplastic</fullName>
        <ecNumber evidence="6">6.3.4.19</ecNumber>
    </recommendedName>
    <alternativeName>
        <fullName evidence="6">tRNA(Ile)-2-lysyl-cytidine synthase</fullName>
    </alternativeName>
    <alternativeName>
        <fullName evidence="6">tRNA(Ile)-lysidine synthetase</fullName>
    </alternativeName>
</protein>
<evidence type="ECO:0000256" key="1">
    <source>
        <dbReference type="ARBA" id="ARBA00022598"/>
    </source>
</evidence>
<feature type="domain" description="tRNA(Ile)-lysidine/2-thiocytidine synthase N-terminal" evidence="7">
    <location>
        <begin position="25"/>
        <end position="202"/>
    </location>
</feature>
<dbReference type="InterPro" id="IPR011063">
    <property type="entry name" value="TilS/TtcA_N"/>
</dbReference>
<dbReference type="NCBIfam" id="TIGR02432">
    <property type="entry name" value="lysidine_TilS_N"/>
    <property type="match status" value="1"/>
</dbReference>
<dbReference type="GO" id="GO:0032267">
    <property type="term" value="F:tRNA(Ile)-lysidine synthase activity"/>
    <property type="evidence" value="ECO:0007669"/>
    <property type="project" value="UniProtKB-EC"/>
</dbReference>
<evidence type="ECO:0000256" key="4">
    <source>
        <dbReference type="ARBA" id="ARBA00022840"/>
    </source>
</evidence>
<evidence type="ECO:0000256" key="2">
    <source>
        <dbReference type="ARBA" id="ARBA00022694"/>
    </source>
</evidence>
<evidence type="ECO:0000259" key="7">
    <source>
        <dbReference type="Pfam" id="PF01171"/>
    </source>
</evidence>
<feature type="binding site" evidence="6">
    <location>
        <begin position="30"/>
        <end position="35"/>
    </location>
    <ligand>
        <name>ATP</name>
        <dbReference type="ChEBI" id="CHEBI:30616"/>
    </ligand>
</feature>
<dbReference type="PANTHER" id="PTHR43033:SF1">
    <property type="entry name" value="TRNA(ILE)-LYSIDINE SYNTHASE-RELATED"/>
    <property type="match status" value="1"/>
</dbReference>
<dbReference type="Pfam" id="PF01171">
    <property type="entry name" value="ATP_bind_3"/>
    <property type="match status" value="1"/>
</dbReference>
<proteinExistence type="inferred from homology"/>